<evidence type="ECO:0000259" key="6">
    <source>
        <dbReference type="SMART" id="SM00738"/>
    </source>
</evidence>
<dbReference type="AlphaFoldDB" id="A0A0A7LDJ7"/>
<reference evidence="8 9" key="1">
    <citation type="journal article" date="2014" name="Appl. Environ. Microbiol.">
        <title>Comparative Genome Analysis of 'Candidatus Methanoplasma termitum' Indicates a New Mode of Energy Metabolism in the Seventh Order of Methanogens.</title>
        <authorList>
            <person name="Lang K."/>
            <person name="Schuldes J."/>
            <person name="Klingl A."/>
            <person name="Poehlein A."/>
            <person name="Daniel R."/>
            <person name="Brune A."/>
        </authorList>
    </citation>
    <scope>NUCLEOTIDE SEQUENCE [LARGE SCALE GENOMIC DNA]</scope>
    <source>
        <strain evidence="9">Mpt1</strain>
    </source>
</reference>
<keyword evidence="9" id="KW-1185">Reference proteome</keyword>
<comment type="function">
    <text evidence="4">Stimulates transcription elongation.</text>
</comment>
<dbReference type="InterPro" id="IPR014722">
    <property type="entry name" value="Rib_uL2_dom2"/>
</dbReference>
<dbReference type="HAMAP" id="MF_00950">
    <property type="entry name" value="Spt5_arch"/>
    <property type="match status" value="1"/>
</dbReference>
<dbReference type="SUPFAM" id="SSF50104">
    <property type="entry name" value="Translation proteins SH3-like domain"/>
    <property type="match status" value="1"/>
</dbReference>
<dbReference type="InterPro" id="IPR005824">
    <property type="entry name" value="KOW"/>
</dbReference>
<name>A0A0A7LDJ7_9ARCH</name>
<dbReference type="InterPro" id="IPR008991">
    <property type="entry name" value="Translation_prot_SH3-like_sf"/>
</dbReference>
<evidence type="ECO:0000256" key="1">
    <source>
        <dbReference type="ARBA" id="ARBA00006956"/>
    </source>
</evidence>
<dbReference type="SMART" id="SM00738">
    <property type="entry name" value="NGN"/>
    <property type="match status" value="1"/>
</dbReference>
<dbReference type="Gene3D" id="2.30.30.30">
    <property type="match status" value="1"/>
</dbReference>
<dbReference type="Pfam" id="PF00467">
    <property type="entry name" value="KOW"/>
    <property type="match status" value="1"/>
</dbReference>
<dbReference type="OrthoDB" id="371863at2157"/>
<proteinExistence type="inferred from homology"/>
<dbReference type="SMART" id="SM00739">
    <property type="entry name" value="KOW"/>
    <property type="match status" value="1"/>
</dbReference>
<accession>A0A0A7LDJ7</accession>
<dbReference type="EMBL" id="CP010070">
    <property type="protein sequence ID" value="AIZ57063.1"/>
    <property type="molecule type" value="Genomic_DNA"/>
</dbReference>
<dbReference type="InterPro" id="IPR011590">
    <property type="entry name" value="Spt5_arc"/>
</dbReference>
<evidence type="ECO:0000313" key="9">
    <source>
        <dbReference type="Proteomes" id="UP000030787"/>
    </source>
</evidence>
<dbReference type="CDD" id="cd06091">
    <property type="entry name" value="KOW_NusG"/>
    <property type="match status" value="1"/>
</dbReference>
<dbReference type="Pfam" id="PF03439">
    <property type="entry name" value="Spt5-NGN"/>
    <property type="match status" value="1"/>
</dbReference>
<dbReference type="GO" id="GO:0006354">
    <property type="term" value="P:DNA-templated transcription elongation"/>
    <property type="evidence" value="ECO:0007669"/>
    <property type="project" value="InterPro"/>
</dbReference>
<organism evidence="8 9">
    <name type="scientific">Candidatus Methanoplasma termitum</name>
    <dbReference type="NCBI Taxonomy" id="1577791"/>
    <lineage>
        <taxon>Archaea</taxon>
        <taxon>Methanobacteriati</taxon>
        <taxon>Thermoplasmatota</taxon>
        <taxon>Thermoplasmata</taxon>
        <taxon>Methanomassiliicoccales</taxon>
        <taxon>Methanomassiliicoccaceae</taxon>
        <taxon>Candidatus Methanoplasma</taxon>
    </lineage>
</organism>
<dbReference type="Proteomes" id="UP000030787">
    <property type="component" value="Chromosome"/>
</dbReference>
<protein>
    <recommendedName>
        <fullName evidence="4 5">Transcription elongation factor Spt5</fullName>
    </recommendedName>
</protein>
<comment type="similarity">
    <text evidence="1">Belongs to the SPT5 family.</text>
</comment>
<sequence length="276" mass="30217">MSDIVTGSTRLTGEAGAKVVRAGTSATWKFNLASDTSSAVMKFDVSTGPDMDNAPEWDVMINDAAGKELWSNFSTKSELEVDLPNNKPRDLKITVICPKGARYGDKVRVRILATTKSGSSSLEFNAVAKQSIMVLKTQMDQEKSVADSLMSKAQLGEKDIYAIFSPPGLRGYVFVEGMNTDRLREKTRDIKKARSFVEGETNIEEISHYLVPVSAVVGIVEGDLVELINGPFKGEIARVQQIDQSKEEITVELIEAMVPIPVTVKGDSVRVIEKEK</sequence>
<evidence type="ECO:0000256" key="2">
    <source>
        <dbReference type="ARBA" id="ARBA00023015"/>
    </source>
</evidence>
<dbReference type="STRING" id="1577791.Mpt1_c12010"/>
<comment type="subunit">
    <text evidence="4">Heterodimer composed of Spt4 and Spt5. Interacts with RNA polymerase (RNAP).</text>
</comment>
<dbReference type="InterPro" id="IPR006645">
    <property type="entry name" value="NGN-like_dom"/>
</dbReference>
<gene>
    <name evidence="4 8" type="primary">spt5</name>
    <name evidence="8" type="ORF">Mpt1_c12010</name>
</gene>
<dbReference type="KEGG" id="mear:Mpt1_c12010"/>
<dbReference type="Gene3D" id="3.30.70.940">
    <property type="entry name" value="NusG, N-terminal domain"/>
    <property type="match status" value="1"/>
</dbReference>
<evidence type="ECO:0000259" key="7">
    <source>
        <dbReference type="SMART" id="SM00739"/>
    </source>
</evidence>
<feature type="domain" description="NusG-like N-terminal" evidence="6">
    <location>
        <begin position="129"/>
        <end position="213"/>
    </location>
</feature>
<keyword evidence="3 4" id="KW-0804">Transcription</keyword>
<dbReference type="InterPro" id="IPR005100">
    <property type="entry name" value="NGN-domain"/>
</dbReference>
<dbReference type="HOGENOM" id="CLU_929443_0_0_2"/>
<dbReference type="GO" id="GO:0006355">
    <property type="term" value="P:regulation of DNA-templated transcription"/>
    <property type="evidence" value="ECO:0007669"/>
    <property type="project" value="UniProtKB-UniRule"/>
</dbReference>
<dbReference type="NCBIfam" id="TIGR00405">
    <property type="entry name" value="KOW_elon_Spt5"/>
    <property type="match status" value="1"/>
</dbReference>
<evidence type="ECO:0000313" key="8">
    <source>
        <dbReference type="EMBL" id="AIZ57063.1"/>
    </source>
</evidence>
<keyword evidence="2 4" id="KW-0805">Transcription regulation</keyword>
<comment type="similarity">
    <text evidence="4">Belongs to the archaeal Spt5 family.</text>
</comment>
<dbReference type="CDD" id="cd09887">
    <property type="entry name" value="NGN_Arch"/>
    <property type="match status" value="1"/>
</dbReference>
<evidence type="ECO:0000256" key="3">
    <source>
        <dbReference type="ARBA" id="ARBA00023163"/>
    </source>
</evidence>
<dbReference type="GO" id="GO:0003746">
    <property type="term" value="F:translation elongation factor activity"/>
    <property type="evidence" value="ECO:0007669"/>
    <property type="project" value="InterPro"/>
</dbReference>
<evidence type="ECO:0000256" key="4">
    <source>
        <dbReference type="HAMAP-Rule" id="MF_00950"/>
    </source>
</evidence>
<evidence type="ECO:0000256" key="5">
    <source>
        <dbReference type="NCBIfam" id="TIGR00405"/>
    </source>
</evidence>
<feature type="domain" description="KOW" evidence="7">
    <location>
        <begin position="218"/>
        <end position="245"/>
    </location>
</feature>
<dbReference type="InterPro" id="IPR036735">
    <property type="entry name" value="NGN_dom_sf"/>
</dbReference>